<dbReference type="RefSeq" id="WP_111516489.1">
    <property type="nucleotide sequence ID" value="NZ_QFYR01000006.1"/>
</dbReference>
<evidence type="ECO:0000313" key="8">
    <source>
        <dbReference type="EMBL" id="RAK50760.1"/>
    </source>
</evidence>
<dbReference type="InterPro" id="IPR018211">
    <property type="entry name" value="ADH_Fe_CS"/>
</dbReference>
<comment type="catalytic activity">
    <reaction evidence="5">
        <text>a primary alcohol + NAD(+) = an aldehyde + NADH + H(+)</text>
        <dbReference type="Rhea" id="RHEA:10736"/>
        <dbReference type="ChEBI" id="CHEBI:15378"/>
        <dbReference type="ChEBI" id="CHEBI:15734"/>
        <dbReference type="ChEBI" id="CHEBI:17478"/>
        <dbReference type="ChEBI" id="CHEBI:57540"/>
        <dbReference type="ChEBI" id="CHEBI:57945"/>
        <dbReference type="EC" id="1.1.1.1"/>
    </reaction>
</comment>
<keyword evidence="9" id="KW-1185">Reference proteome</keyword>
<evidence type="ECO:0000256" key="2">
    <source>
        <dbReference type="ARBA" id="ARBA00007358"/>
    </source>
</evidence>
<evidence type="ECO:0000256" key="4">
    <source>
        <dbReference type="ARBA" id="ARBA00023027"/>
    </source>
</evidence>
<evidence type="ECO:0000313" key="9">
    <source>
        <dbReference type="Proteomes" id="UP000249725"/>
    </source>
</evidence>
<keyword evidence="4" id="KW-0520">NAD</keyword>
<dbReference type="Gene3D" id="3.40.50.1970">
    <property type="match status" value="1"/>
</dbReference>
<organism evidence="8 9">
    <name type="scientific">Phenylobacterium deserti</name>
    <dbReference type="NCBI Taxonomy" id="1914756"/>
    <lineage>
        <taxon>Bacteria</taxon>
        <taxon>Pseudomonadati</taxon>
        <taxon>Pseudomonadota</taxon>
        <taxon>Alphaproteobacteria</taxon>
        <taxon>Caulobacterales</taxon>
        <taxon>Caulobacteraceae</taxon>
        <taxon>Phenylobacterium</taxon>
    </lineage>
</organism>
<evidence type="ECO:0000256" key="1">
    <source>
        <dbReference type="ARBA" id="ARBA00001962"/>
    </source>
</evidence>
<gene>
    <name evidence="8" type="ORF">DJ018_18635</name>
</gene>
<dbReference type="InterPro" id="IPR039697">
    <property type="entry name" value="Alcohol_dehydrogenase_Fe"/>
</dbReference>
<accession>A0A328A8A7</accession>
<keyword evidence="3" id="KW-0560">Oxidoreductase</keyword>
<dbReference type="PROSITE" id="PS00913">
    <property type="entry name" value="ADH_IRON_1"/>
    <property type="match status" value="1"/>
</dbReference>
<dbReference type="Pfam" id="PF00465">
    <property type="entry name" value="Fe-ADH"/>
    <property type="match status" value="1"/>
</dbReference>
<dbReference type="InterPro" id="IPR001670">
    <property type="entry name" value="ADH_Fe/GldA"/>
</dbReference>
<dbReference type="Pfam" id="PF25137">
    <property type="entry name" value="ADH_Fe_C"/>
    <property type="match status" value="1"/>
</dbReference>
<evidence type="ECO:0000259" key="6">
    <source>
        <dbReference type="Pfam" id="PF00465"/>
    </source>
</evidence>
<comment type="similarity">
    <text evidence="2">Belongs to the iron-containing alcohol dehydrogenase family.</text>
</comment>
<dbReference type="InterPro" id="IPR056798">
    <property type="entry name" value="ADH_Fe_C"/>
</dbReference>
<proteinExistence type="inferred from homology"/>
<sequence>MTLFAATRAPRHILVGPGQRKALSHYAAKIGSRALICTDERMGQDPALRDMVDGLTSAGVEVRVYDRTLPEVPMSSIQEALEIGRAFGPDTVIGLGGGSCLDQAKVTALLLTHGGKPSDYYGEFKAPGPVIPVIALPTTAGTGSEVTPVAVVADPEKTLKVGIATPEIIPQIAICDPELTLTCPPGLTAASGSDAMTHAVEAFMAAPRDATSDITYSHVFLGKNAFSDMYALQAIGHIARSLEKAVKQGSDVEARESMMWASMLAGLAFGTAGTAAAHALQYPVGALTHTAHGLGVACLLPYVMEYNSPKCIRELVQIADAMGLPKDGQGDEARAFAAIDAIEDLFARVGIPRTIKELGLAEDQLDWAADQAMGAARLVKNNPRQLDAAAMGHILRAAQDGTRPELRKLPA</sequence>
<dbReference type="PANTHER" id="PTHR11496:SF102">
    <property type="entry name" value="ALCOHOL DEHYDROGENASE 4"/>
    <property type="match status" value="1"/>
</dbReference>
<dbReference type="OrthoDB" id="9815791at2"/>
<reference evidence="9" key="1">
    <citation type="submission" date="2018-05" db="EMBL/GenBank/DDBJ databases">
        <authorList>
            <person name="Li X."/>
        </authorList>
    </citation>
    <scope>NUCLEOTIDE SEQUENCE [LARGE SCALE GENOMIC DNA]</scope>
    <source>
        <strain evidence="9">YIM 73061</strain>
    </source>
</reference>
<dbReference type="GO" id="GO:0004022">
    <property type="term" value="F:alcohol dehydrogenase (NAD+) activity"/>
    <property type="evidence" value="ECO:0007669"/>
    <property type="project" value="UniProtKB-EC"/>
</dbReference>
<comment type="caution">
    <text evidence="8">The sequence shown here is derived from an EMBL/GenBank/DDBJ whole genome shotgun (WGS) entry which is preliminary data.</text>
</comment>
<name>A0A328A8A7_9CAUL</name>
<comment type="cofactor">
    <cofactor evidence="1">
        <name>Fe cation</name>
        <dbReference type="ChEBI" id="CHEBI:24875"/>
    </cofactor>
</comment>
<dbReference type="PANTHER" id="PTHR11496">
    <property type="entry name" value="ALCOHOL DEHYDROGENASE"/>
    <property type="match status" value="1"/>
</dbReference>
<feature type="domain" description="Alcohol dehydrogenase iron-type/glycerol dehydrogenase GldA" evidence="6">
    <location>
        <begin position="10"/>
        <end position="177"/>
    </location>
</feature>
<evidence type="ECO:0000259" key="7">
    <source>
        <dbReference type="Pfam" id="PF25137"/>
    </source>
</evidence>
<dbReference type="FunFam" id="3.40.50.1970:FF:000003">
    <property type="entry name" value="Alcohol dehydrogenase, iron-containing"/>
    <property type="match status" value="1"/>
</dbReference>
<dbReference type="Proteomes" id="UP000249725">
    <property type="component" value="Unassembled WGS sequence"/>
</dbReference>
<dbReference type="GO" id="GO:0046872">
    <property type="term" value="F:metal ion binding"/>
    <property type="evidence" value="ECO:0007669"/>
    <property type="project" value="InterPro"/>
</dbReference>
<dbReference type="EMBL" id="QFYR01000006">
    <property type="protein sequence ID" value="RAK50760.1"/>
    <property type="molecule type" value="Genomic_DNA"/>
</dbReference>
<dbReference type="CDD" id="cd08191">
    <property type="entry name" value="Fe-ADH-like"/>
    <property type="match status" value="1"/>
</dbReference>
<dbReference type="SUPFAM" id="SSF56796">
    <property type="entry name" value="Dehydroquinate synthase-like"/>
    <property type="match status" value="1"/>
</dbReference>
<feature type="domain" description="Fe-containing alcohol dehydrogenase-like C-terminal" evidence="7">
    <location>
        <begin position="188"/>
        <end position="398"/>
    </location>
</feature>
<evidence type="ECO:0000256" key="5">
    <source>
        <dbReference type="ARBA" id="ARBA00049243"/>
    </source>
</evidence>
<protein>
    <submittedName>
        <fullName evidence="8">Alcohol dehydrogenase</fullName>
    </submittedName>
</protein>
<dbReference type="AlphaFoldDB" id="A0A328A8A7"/>
<evidence type="ECO:0000256" key="3">
    <source>
        <dbReference type="ARBA" id="ARBA00023002"/>
    </source>
</evidence>
<dbReference type="Gene3D" id="1.20.1090.10">
    <property type="entry name" value="Dehydroquinate synthase-like - alpha domain"/>
    <property type="match status" value="1"/>
</dbReference>